<dbReference type="PANTHER" id="PTHR13947">
    <property type="entry name" value="GNAT FAMILY N-ACETYLTRANSFERASE"/>
    <property type="match status" value="1"/>
</dbReference>
<reference evidence="3 4" key="1">
    <citation type="journal article" date="2015" name="Nature">
        <title>rRNA introns, odd ribosomes, and small enigmatic genomes across a large radiation of phyla.</title>
        <authorList>
            <person name="Brown C.T."/>
            <person name="Hug L.A."/>
            <person name="Thomas B.C."/>
            <person name="Sharon I."/>
            <person name="Castelle C.J."/>
            <person name="Singh A."/>
            <person name="Wilkins M.J."/>
            <person name="Williams K.H."/>
            <person name="Banfield J.F."/>
        </authorList>
    </citation>
    <scope>NUCLEOTIDE SEQUENCE [LARGE SCALE GENOMIC DNA]</scope>
</reference>
<dbReference type="InterPro" id="IPR050769">
    <property type="entry name" value="NAT_camello-type"/>
</dbReference>
<dbReference type="EMBL" id="LCOQ01000002">
    <property type="protein sequence ID" value="KKU81114.1"/>
    <property type="molecule type" value="Genomic_DNA"/>
</dbReference>
<dbReference type="Gene3D" id="3.40.630.30">
    <property type="match status" value="1"/>
</dbReference>
<dbReference type="InterPro" id="IPR000182">
    <property type="entry name" value="GNAT_dom"/>
</dbReference>
<dbReference type="Proteomes" id="UP000034212">
    <property type="component" value="Unassembled WGS sequence"/>
</dbReference>
<evidence type="ECO:0000313" key="3">
    <source>
        <dbReference type="EMBL" id="KKU81114.1"/>
    </source>
</evidence>
<proteinExistence type="predicted"/>
<protein>
    <submittedName>
        <fullName evidence="3">Acyltransferase</fullName>
    </submittedName>
</protein>
<name>A0A0G1TH65_9BACT</name>
<feature type="domain" description="N-acetyltransferase" evidence="2">
    <location>
        <begin position="3"/>
        <end position="163"/>
    </location>
</feature>
<dbReference type="InterPro" id="IPR016181">
    <property type="entry name" value="Acyl_CoA_acyltransferase"/>
</dbReference>
<organism evidence="3 4">
    <name type="scientific">Candidatus Gottesmanbacteria bacterium GW2011_GWA1_47_8</name>
    <dbReference type="NCBI Taxonomy" id="1618438"/>
    <lineage>
        <taxon>Bacteria</taxon>
        <taxon>Candidatus Gottesmaniibacteriota</taxon>
    </lineage>
</organism>
<accession>A0A0G1TH65</accession>
<evidence type="ECO:0000259" key="2">
    <source>
        <dbReference type="PROSITE" id="PS51186"/>
    </source>
</evidence>
<dbReference type="SUPFAM" id="SSF55729">
    <property type="entry name" value="Acyl-CoA N-acyltransferases (Nat)"/>
    <property type="match status" value="1"/>
</dbReference>
<sequence>MDVVIRKYNQADRDDVVRCLEGLFDYLTPLDPLKRMRRLPPWGKLYTTSLLHKIKKHTGIIFVAEINTEIVGVIARIILKQTKLDLLEVKPTKSGRILELFVDENFRGKRIGKRLMNTMEDYFRNAGCDFARIEVFEPNTSAHRFYEALDYDDRAVDLVKSLS</sequence>
<dbReference type="PROSITE" id="PS51186">
    <property type="entry name" value="GNAT"/>
    <property type="match status" value="1"/>
</dbReference>
<gene>
    <name evidence="3" type="ORF">UY08_C0002G0027</name>
</gene>
<comment type="caution">
    <text evidence="3">The sequence shown here is derived from an EMBL/GenBank/DDBJ whole genome shotgun (WGS) entry which is preliminary data.</text>
</comment>
<dbReference type="PANTHER" id="PTHR13947:SF37">
    <property type="entry name" value="LD18367P"/>
    <property type="match status" value="1"/>
</dbReference>
<dbReference type="AlphaFoldDB" id="A0A0G1TH65"/>
<evidence type="ECO:0000313" key="4">
    <source>
        <dbReference type="Proteomes" id="UP000034212"/>
    </source>
</evidence>
<evidence type="ECO:0000256" key="1">
    <source>
        <dbReference type="ARBA" id="ARBA00022679"/>
    </source>
</evidence>
<keyword evidence="3" id="KW-0012">Acyltransferase</keyword>
<keyword evidence="1 3" id="KW-0808">Transferase</keyword>
<dbReference type="Pfam" id="PF00583">
    <property type="entry name" value="Acetyltransf_1"/>
    <property type="match status" value="1"/>
</dbReference>
<dbReference type="CDD" id="cd04301">
    <property type="entry name" value="NAT_SF"/>
    <property type="match status" value="1"/>
</dbReference>
<dbReference type="GO" id="GO:0008080">
    <property type="term" value="F:N-acetyltransferase activity"/>
    <property type="evidence" value="ECO:0007669"/>
    <property type="project" value="InterPro"/>
</dbReference>